<evidence type="ECO:0000256" key="6">
    <source>
        <dbReference type="ARBA" id="ARBA00022989"/>
    </source>
</evidence>
<evidence type="ECO:0000313" key="10">
    <source>
        <dbReference type="Proteomes" id="UP000777661"/>
    </source>
</evidence>
<keyword evidence="7 8" id="KW-0472">Membrane</keyword>
<keyword evidence="4" id="KW-1003">Cell membrane</keyword>
<evidence type="ECO:0000256" key="3">
    <source>
        <dbReference type="ARBA" id="ARBA00022448"/>
    </source>
</evidence>
<protein>
    <submittedName>
        <fullName evidence="9">AzlC family ABC transporter permease</fullName>
    </submittedName>
</protein>
<keyword evidence="5 8" id="KW-0812">Transmembrane</keyword>
<dbReference type="Proteomes" id="UP000777661">
    <property type="component" value="Unassembled WGS sequence"/>
</dbReference>
<evidence type="ECO:0000313" key="9">
    <source>
        <dbReference type="EMBL" id="MBY8915760.1"/>
    </source>
</evidence>
<evidence type="ECO:0000256" key="1">
    <source>
        <dbReference type="ARBA" id="ARBA00004651"/>
    </source>
</evidence>
<accession>A0ABS7R5T9</accession>
<feature type="transmembrane region" description="Helical" evidence="8">
    <location>
        <begin position="137"/>
        <end position="162"/>
    </location>
</feature>
<evidence type="ECO:0000256" key="5">
    <source>
        <dbReference type="ARBA" id="ARBA00022692"/>
    </source>
</evidence>
<feature type="transmembrane region" description="Helical" evidence="8">
    <location>
        <begin position="193"/>
        <end position="210"/>
    </location>
</feature>
<dbReference type="PANTHER" id="PTHR34979">
    <property type="entry name" value="INNER MEMBRANE PROTEIN YGAZ"/>
    <property type="match status" value="1"/>
</dbReference>
<evidence type="ECO:0000256" key="7">
    <source>
        <dbReference type="ARBA" id="ARBA00023136"/>
    </source>
</evidence>
<gene>
    <name evidence="9" type="ORF">KVG22_04120</name>
</gene>
<feature type="transmembrane region" description="Helical" evidence="8">
    <location>
        <begin position="75"/>
        <end position="96"/>
    </location>
</feature>
<feature type="transmembrane region" description="Helical" evidence="8">
    <location>
        <begin position="24"/>
        <end position="42"/>
    </location>
</feature>
<sequence length="243" mass="26258">MMTADIAKESARPRDFAQGVRDSVPVVVAALPFGFLFGALAVENGLTVFEAVLMSATVFAGASQMVGIDLFGQKVAPWLIVLSILAVNFRHVLYSATTGRRIAHWGPVQRLLGFFLLADPVFAEAERRSETHGRITFGWYMGAALPLYLCWVVEGWLGALFGNLLPDAHALGIDFLLPIYFLGLVMSFRRRSFWLPVVLMSAAVSMLAYSTVGSPWHVSIGAIAGVALAAVMAPNARGREEGS</sequence>
<dbReference type="InterPro" id="IPR011606">
    <property type="entry name" value="Brnchd-chn_aa_trnsp_permease"/>
</dbReference>
<reference evidence="9 10" key="1">
    <citation type="submission" date="2021-06" db="EMBL/GenBank/DDBJ databases">
        <title>Nitratireductor porphyridii sp. nov., isolated from a small marine red alga, Porphyridium purpureum in South Korea.</title>
        <authorList>
            <person name="Kim K.H."/>
            <person name="Kristyanto S."/>
            <person name="Jeon C.O."/>
        </authorList>
    </citation>
    <scope>NUCLEOTIDE SEQUENCE [LARGE SCALE GENOMIC DNA]</scope>
    <source>
        <strain evidence="9 10">R6</strain>
    </source>
</reference>
<dbReference type="PANTHER" id="PTHR34979:SF1">
    <property type="entry name" value="INNER MEMBRANE PROTEIN YGAZ"/>
    <property type="match status" value="1"/>
</dbReference>
<comment type="similarity">
    <text evidence="2">Belongs to the AzlC family.</text>
</comment>
<dbReference type="Pfam" id="PF03591">
    <property type="entry name" value="AzlC"/>
    <property type="match status" value="1"/>
</dbReference>
<evidence type="ECO:0000256" key="8">
    <source>
        <dbReference type="SAM" id="Phobius"/>
    </source>
</evidence>
<feature type="transmembrane region" description="Helical" evidence="8">
    <location>
        <begin position="168"/>
        <end position="186"/>
    </location>
</feature>
<organism evidence="9 10">
    <name type="scientific">Nitratireductor rhodophyticola</name>
    <dbReference type="NCBI Taxonomy" id="2854036"/>
    <lineage>
        <taxon>Bacteria</taxon>
        <taxon>Pseudomonadati</taxon>
        <taxon>Pseudomonadota</taxon>
        <taxon>Alphaproteobacteria</taxon>
        <taxon>Hyphomicrobiales</taxon>
        <taxon>Phyllobacteriaceae</taxon>
        <taxon>Nitratireductor</taxon>
    </lineage>
</organism>
<keyword evidence="10" id="KW-1185">Reference proteome</keyword>
<evidence type="ECO:0000256" key="2">
    <source>
        <dbReference type="ARBA" id="ARBA00010735"/>
    </source>
</evidence>
<keyword evidence="3" id="KW-0813">Transport</keyword>
<comment type="caution">
    <text evidence="9">The sequence shown here is derived from an EMBL/GenBank/DDBJ whole genome shotgun (WGS) entry which is preliminary data.</text>
</comment>
<evidence type="ECO:0000256" key="4">
    <source>
        <dbReference type="ARBA" id="ARBA00022475"/>
    </source>
</evidence>
<name>A0ABS7R5T9_9HYPH</name>
<comment type="subcellular location">
    <subcellularLocation>
        <location evidence="1">Cell membrane</location>
        <topology evidence="1">Multi-pass membrane protein</topology>
    </subcellularLocation>
</comment>
<proteinExistence type="inferred from homology"/>
<dbReference type="EMBL" id="JAHSQO010000001">
    <property type="protein sequence ID" value="MBY8915760.1"/>
    <property type="molecule type" value="Genomic_DNA"/>
</dbReference>
<feature type="transmembrane region" description="Helical" evidence="8">
    <location>
        <begin position="216"/>
        <end position="233"/>
    </location>
</feature>
<keyword evidence="6 8" id="KW-1133">Transmembrane helix</keyword>